<keyword evidence="4 7" id="KW-1133">Transmembrane helix</keyword>
<feature type="transmembrane region" description="Helical" evidence="7">
    <location>
        <begin position="310"/>
        <end position="327"/>
    </location>
</feature>
<feature type="compositionally biased region" description="Basic and acidic residues" evidence="6">
    <location>
        <begin position="708"/>
        <end position="719"/>
    </location>
</feature>
<comment type="caution">
    <text evidence="10">The sequence shown here is derived from an EMBL/GenBank/DDBJ whole genome shotgun (WGS) entry which is preliminary data.</text>
</comment>
<dbReference type="NCBIfam" id="TIGR00360">
    <property type="entry name" value="ComEC_N-term"/>
    <property type="match status" value="1"/>
</dbReference>
<evidence type="ECO:0000256" key="4">
    <source>
        <dbReference type="ARBA" id="ARBA00022989"/>
    </source>
</evidence>
<proteinExistence type="predicted"/>
<feature type="transmembrane region" description="Helical" evidence="7">
    <location>
        <begin position="12"/>
        <end position="29"/>
    </location>
</feature>
<feature type="transmembrane region" description="Helical" evidence="7">
    <location>
        <begin position="248"/>
        <end position="270"/>
    </location>
</feature>
<dbReference type="Proteomes" id="UP001165565">
    <property type="component" value="Unassembled WGS sequence"/>
</dbReference>
<feature type="transmembrane region" description="Helical" evidence="7">
    <location>
        <begin position="447"/>
        <end position="473"/>
    </location>
</feature>
<dbReference type="InterPro" id="IPR052159">
    <property type="entry name" value="Competence_DNA_uptake"/>
</dbReference>
<feature type="transmembrane region" description="Helical" evidence="7">
    <location>
        <begin position="420"/>
        <end position="440"/>
    </location>
</feature>
<evidence type="ECO:0000256" key="2">
    <source>
        <dbReference type="ARBA" id="ARBA00022475"/>
    </source>
</evidence>
<feature type="transmembrane region" description="Helical" evidence="7">
    <location>
        <begin position="282"/>
        <end position="304"/>
    </location>
</feature>
<dbReference type="Pfam" id="PF03772">
    <property type="entry name" value="Competence"/>
    <property type="match status" value="1"/>
</dbReference>
<dbReference type="Pfam" id="PF13567">
    <property type="entry name" value="DUF4131"/>
    <property type="match status" value="1"/>
</dbReference>
<evidence type="ECO:0000259" key="8">
    <source>
        <dbReference type="Pfam" id="PF03772"/>
    </source>
</evidence>
<feature type="transmembrane region" description="Helical" evidence="7">
    <location>
        <begin position="485"/>
        <end position="506"/>
    </location>
</feature>
<dbReference type="PANTHER" id="PTHR30619:SF1">
    <property type="entry name" value="RECOMBINATION PROTEIN 2"/>
    <property type="match status" value="1"/>
</dbReference>
<reference evidence="10" key="1">
    <citation type="submission" date="2022-06" db="EMBL/GenBank/DDBJ databases">
        <title>Sphingomonas sp. nov. isolated from rhizosphere soil of tomato.</title>
        <authorList>
            <person name="Dong H."/>
            <person name="Gao R."/>
        </authorList>
    </citation>
    <scope>NUCLEOTIDE SEQUENCE</scope>
    <source>
        <strain evidence="10">MMSM24</strain>
    </source>
</reference>
<dbReference type="GO" id="GO:0005886">
    <property type="term" value="C:plasma membrane"/>
    <property type="evidence" value="ECO:0007669"/>
    <property type="project" value="UniProtKB-SubCell"/>
</dbReference>
<dbReference type="InterPro" id="IPR025405">
    <property type="entry name" value="DUF4131"/>
</dbReference>
<evidence type="ECO:0000256" key="1">
    <source>
        <dbReference type="ARBA" id="ARBA00004651"/>
    </source>
</evidence>
<feature type="transmembrane region" description="Helical" evidence="7">
    <location>
        <begin position="332"/>
        <end position="349"/>
    </location>
</feature>
<feature type="transmembrane region" description="Helical" evidence="7">
    <location>
        <begin position="60"/>
        <end position="81"/>
    </location>
</feature>
<dbReference type="AlphaFoldDB" id="A0AA42CQG0"/>
<feature type="transmembrane region" description="Helical" evidence="7">
    <location>
        <begin position="35"/>
        <end position="53"/>
    </location>
</feature>
<feature type="domain" description="ComEC/Rec2-related protein" evidence="8">
    <location>
        <begin position="227"/>
        <end position="510"/>
    </location>
</feature>
<evidence type="ECO:0000259" key="9">
    <source>
        <dbReference type="Pfam" id="PF13567"/>
    </source>
</evidence>
<keyword evidence="5 7" id="KW-0472">Membrane</keyword>
<protein>
    <submittedName>
        <fullName evidence="10">ComEC family competence protein</fullName>
    </submittedName>
</protein>
<evidence type="ECO:0000256" key="7">
    <source>
        <dbReference type="SAM" id="Phobius"/>
    </source>
</evidence>
<evidence type="ECO:0000256" key="3">
    <source>
        <dbReference type="ARBA" id="ARBA00022692"/>
    </source>
</evidence>
<keyword evidence="11" id="KW-1185">Reference proteome</keyword>
<feature type="domain" description="DUF4131" evidence="9">
    <location>
        <begin position="35"/>
        <end position="188"/>
    </location>
</feature>
<evidence type="ECO:0000256" key="5">
    <source>
        <dbReference type="ARBA" id="ARBA00023136"/>
    </source>
</evidence>
<dbReference type="PANTHER" id="PTHR30619">
    <property type="entry name" value="DNA INTERNALIZATION/COMPETENCE PROTEIN COMEC/REC2"/>
    <property type="match status" value="1"/>
</dbReference>
<name>A0AA42CQG0_9SPHN</name>
<sequence>MERWLEAERDQIVLWLPVCLGTGVILWFALPDPRLWIATMLAAVGTAAFATALSRGGRLAPSIAMGGVALAFGVGSVWVHAEHAGAPVLPRAMIVRFEARVVQARPLPARDLIRLTLAPTRWLDRRPVSAPTRIRVNLTTSDAPRGLAPGAIIALRARLMSPAPPAVPGAYDFARVAWFDGLGATGRGFAPVTILSGAAAGEGLRVRLTRHIHAQLGGSVGGIAAALATGDTGAIGEDDAEAMRRSGLAHLLSVSGLHITAAVAITMLLASRLLALSRRLALTGRVPLLAAATAASVAIGYTLLTGSEVPTIRSCIAALLVLAAMALGREAITLRLVAAGALIVLLLWPESLVGPSFQLSFAAVTTIVALHEHPVVRGWFMKRDEAWVASVARGGASLLLTGVAIEVALMPIAIYHFHRAGIYGAVANIVAIPLTTFVVMPLEALALLLDIAGLGAPAWWLTGKALALLLWIARTTAAAPGAVTMLPAMPGGAYALIAAGGLWLALWRTRWRLLGLAPSLAGAAWALATPAPDLLVTGDGRHVAIRTARGDLALLRDRAGDYVRDTLAENAGSDDDPLLLSEQPDARCTRDACLVVRESGGRRWRILATRSPYLPPWRRLIAACRDADIVISDRRLPRGCVPRWLLLDRPALARTGGLALTLASGRVTTVRTPGDRHPWVEATDIAADDIDLPQSPTGGAGLPARQRNRPESRRHLVQS</sequence>
<dbReference type="EMBL" id="JANFAV010000006">
    <property type="protein sequence ID" value="MCW6535279.1"/>
    <property type="molecule type" value="Genomic_DNA"/>
</dbReference>
<dbReference type="InterPro" id="IPR004477">
    <property type="entry name" value="ComEC_N"/>
</dbReference>
<evidence type="ECO:0000256" key="6">
    <source>
        <dbReference type="SAM" id="MobiDB-lite"/>
    </source>
</evidence>
<feature type="transmembrane region" description="Helical" evidence="7">
    <location>
        <begin position="391"/>
        <end position="414"/>
    </location>
</feature>
<feature type="region of interest" description="Disordered" evidence="6">
    <location>
        <begin position="688"/>
        <end position="719"/>
    </location>
</feature>
<comment type="subcellular location">
    <subcellularLocation>
        <location evidence="1">Cell membrane</location>
        <topology evidence="1">Multi-pass membrane protein</topology>
    </subcellularLocation>
</comment>
<keyword evidence="2" id="KW-1003">Cell membrane</keyword>
<evidence type="ECO:0000313" key="10">
    <source>
        <dbReference type="EMBL" id="MCW6535279.1"/>
    </source>
</evidence>
<keyword evidence="3 7" id="KW-0812">Transmembrane</keyword>
<accession>A0AA42CQG0</accession>
<evidence type="ECO:0000313" key="11">
    <source>
        <dbReference type="Proteomes" id="UP001165565"/>
    </source>
</evidence>
<gene>
    <name evidence="10" type="ORF">NEE01_10850</name>
</gene>
<organism evidence="10 11">
    <name type="scientific">Sphingomonas lycopersici</name>
    <dbReference type="NCBI Taxonomy" id="2951807"/>
    <lineage>
        <taxon>Bacteria</taxon>
        <taxon>Pseudomonadati</taxon>
        <taxon>Pseudomonadota</taxon>
        <taxon>Alphaproteobacteria</taxon>
        <taxon>Sphingomonadales</taxon>
        <taxon>Sphingomonadaceae</taxon>
        <taxon>Sphingomonas</taxon>
    </lineage>
</organism>